<evidence type="ECO:0008006" key="6">
    <source>
        <dbReference type="Google" id="ProtNLM"/>
    </source>
</evidence>
<dbReference type="NCBIfam" id="NF038019">
    <property type="entry name" value="PE_process_PecA"/>
    <property type="match status" value="1"/>
</dbReference>
<feature type="domain" description="PE cleavage protein A C-terminal" evidence="3">
    <location>
        <begin position="206"/>
        <end position="476"/>
    </location>
</feature>
<feature type="domain" description="PPE" evidence="2">
    <location>
        <begin position="1"/>
        <end position="102"/>
    </location>
</feature>
<proteinExistence type="inferred from homology"/>
<dbReference type="PANTHER" id="PTHR46766">
    <property type="entry name" value="GLUTAMINE-RICH PROTEIN 2"/>
    <property type="match status" value="1"/>
</dbReference>
<dbReference type="InterPro" id="IPR048054">
    <property type="entry name" value="PecA_C"/>
</dbReference>
<protein>
    <recommendedName>
        <fullName evidence="6">PPE family protein</fullName>
    </recommendedName>
</protein>
<dbReference type="GO" id="GO:0052572">
    <property type="term" value="P:response to host immune response"/>
    <property type="evidence" value="ECO:0007669"/>
    <property type="project" value="TreeGrafter"/>
</dbReference>
<dbReference type="PANTHER" id="PTHR46766:SF1">
    <property type="entry name" value="GLUTAMINE-RICH PROTEIN 2"/>
    <property type="match status" value="1"/>
</dbReference>
<name>A0A7I7YQH8_9MYCO</name>
<comment type="similarity">
    <text evidence="1">Belongs to the mycobacterial PPE family.</text>
</comment>
<reference evidence="4 5" key="1">
    <citation type="journal article" date="2019" name="Emerg. Microbes Infect.">
        <title>Comprehensive subspecies identification of 175 nontuberculous mycobacteria species based on 7547 genomic profiles.</title>
        <authorList>
            <person name="Matsumoto Y."/>
            <person name="Kinjo T."/>
            <person name="Motooka D."/>
            <person name="Nabeya D."/>
            <person name="Jung N."/>
            <person name="Uechi K."/>
            <person name="Horii T."/>
            <person name="Iida T."/>
            <person name="Fujita J."/>
            <person name="Nakamura S."/>
        </authorList>
    </citation>
    <scope>NUCLEOTIDE SEQUENCE [LARGE SCALE GENOMIC DNA]</scope>
    <source>
        <strain evidence="4 5">JCM 14742</strain>
    </source>
</reference>
<dbReference type="Proteomes" id="UP000467105">
    <property type="component" value="Chromosome"/>
</dbReference>
<dbReference type="SUPFAM" id="SSF140459">
    <property type="entry name" value="PE/PPE dimer-like"/>
    <property type="match status" value="1"/>
</dbReference>
<accession>A0A7I7YQH8</accession>
<evidence type="ECO:0000313" key="5">
    <source>
        <dbReference type="Proteomes" id="UP000467105"/>
    </source>
</evidence>
<dbReference type="Gene3D" id="2.40.70.10">
    <property type="entry name" value="Acid Proteases"/>
    <property type="match status" value="1"/>
</dbReference>
<evidence type="ECO:0000256" key="1">
    <source>
        <dbReference type="ARBA" id="ARBA00010652"/>
    </source>
</evidence>
<dbReference type="InterPro" id="IPR021109">
    <property type="entry name" value="Peptidase_aspartic_dom_sf"/>
</dbReference>
<evidence type="ECO:0000259" key="3">
    <source>
        <dbReference type="Pfam" id="PF20729"/>
    </source>
</evidence>
<sequence>MLSTASQYTGVLSAAAAQAQTAAAQAQTFASAFESAVAATVHPMVVSANRNQLVELVVSNLFGQNAPAIAATEAQYEEMWAADVSAMVGYHGGAAAAAAQLTPWSAALPSLGSQVSAAAANPLGAVEQAASAAVGATPAASVLQTVEGVFGSPLGTLQQVATGLINAPTNILFGRPLIGTGSITGIGAAAATGTLGGAVTGGGSTATVPITQYGTEAIVNASVGSGGVTPLLVDTGSTGLVIPYQNVGGLFGLLQAGFPHNIGIGGYSGGIDYLFATYNMPVNFGGGVVTQSTPVNVELFAFPTSLQSAMQNGWSFQSYFQPDGVQGVLGLGPNAGGPGPSIPTTAFANPAWNQGVLVNEPAGQLVFGGPPTGLGTPVTVSGAPVTTLGVQVGNGAIQQVGSIVDSGGVEGTIPASVIGNAPVGTEIHIYANGTDLYNYTYAGGQNAYYPEVISSGLMNTGYAPYSLFPTYLSNTADTTTFYT</sequence>
<dbReference type="EMBL" id="AP022614">
    <property type="protein sequence ID" value="BBZ43929.1"/>
    <property type="molecule type" value="Genomic_DNA"/>
</dbReference>
<dbReference type="InterPro" id="IPR000030">
    <property type="entry name" value="PPE_dom"/>
</dbReference>
<dbReference type="InterPro" id="IPR038332">
    <property type="entry name" value="PPE_sf"/>
</dbReference>
<dbReference type="Gene3D" id="1.20.1260.20">
    <property type="entry name" value="PPE superfamily"/>
    <property type="match status" value="1"/>
</dbReference>
<dbReference type="AlphaFoldDB" id="A0A7I7YQH8"/>
<dbReference type="Pfam" id="PF20729">
    <property type="entry name" value="PE-PGRS_C"/>
    <property type="match status" value="1"/>
</dbReference>
<evidence type="ECO:0000313" key="4">
    <source>
        <dbReference type="EMBL" id="BBZ43929.1"/>
    </source>
</evidence>
<evidence type="ECO:0000259" key="2">
    <source>
        <dbReference type="Pfam" id="PF00823"/>
    </source>
</evidence>
<dbReference type="GO" id="GO:0004190">
    <property type="term" value="F:aspartic-type endopeptidase activity"/>
    <property type="evidence" value="ECO:0007669"/>
    <property type="project" value="InterPro"/>
</dbReference>
<organism evidence="4 5">
    <name type="scientific">Mycobacterium parmense</name>
    <dbReference type="NCBI Taxonomy" id="185642"/>
    <lineage>
        <taxon>Bacteria</taxon>
        <taxon>Bacillati</taxon>
        <taxon>Actinomycetota</taxon>
        <taxon>Actinomycetes</taxon>
        <taxon>Mycobacteriales</taxon>
        <taxon>Mycobacteriaceae</taxon>
        <taxon>Mycobacterium</taxon>
        <taxon>Mycobacterium simiae complex</taxon>
    </lineage>
</organism>
<gene>
    <name evidence="4" type="ORF">MPRM_12100</name>
</gene>
<dbReference type="Pfam" id="PF00823">
    <property type="entry name" value="PPE"/>
    <property type="match status" value="1"/>
</dbReference>
<keyword evidence="5" id="KW-1185">Reference proteome</keyword>